<evidence type="ECO:0000313" key="2">
    <source>
        <dbReference type="EMBL" id="PKK40904.1"/>
    </source>
</evidence>
<dbReference type="Proteomes" id="UP000233469">
    <property type="component" value="Unassembled WGS sequence"/>
</dbReference>
<proteinExistence type="predicted"/>
<evidence type="ECO:0000313" key="3">
    <source>
        <dbReference type="Proteomes" id="UP000233469"/>
    </source>
</evidence>
<dbReference type="AlphaFoldDB" id="A0A2N1KUV1"/>
<protein>
    <submittedName>
        <fullName evidence="2">Uncharacterized protein</fullName>
    </submittedName>
</protein>
<feature type="compositionally biased region" description="Polar residues" evidence="1">
    <location>
        <begin position="55"/>
        <end position="64"/>
    </location>
</feature>
<name>A0A2N1KUV1_9GLOM</name>
<accession>A0A2N1KUV1</accession>
<feature type="region of interest" description="Disordered" evidence="1">
    <location>
        <begin position="1"/>
        <end position="21"/>
    </location>
</feature>
<feature type="region of interest" description="Disordered" evidence="1">
    <location>
        <begin position="55"/>
        <end position="128"/>
    </location>
</feature>
<dbReference type="VEuPathDB" id="FungiDB:RhiirA1_485093"/>
<sequence>MSKNLARRGGGSYNPNSNRAAHSMDEDYEDFVANVLADSGLVGSTLTAILQQNNSRSISQENTQASAPNNSAAPIAPSQDASSGANASIHAPQNKENNSSLNASPNVDMNDGTSPDQAVDPSPTITIN</sequence>
<dbReference type="EMBL" id="LLXL01010196">
    <property type="protein sequence ID" value="PKK40904.1"/>
    <property type="molecule type" value="Genomic_DNA"/>
</dbReference>
<feature type="compositionally biased region" description="Polar residues" evidence="1">
    <location>
        <begin position="94"/>
        <end position="116"/>
    </location>
</feature>
<evidence type="ECO:0000256" key="1">
    <source>
        <dbReference type="SAM" id="MobiDB-lite"/>
    </source>
</evidence>
<feature type="compositionally biased region" description="Low complexity" evidence="1">
    <location>
        <begin position="65"/>
        <end position="78"/>
    </location>
</feature>
<organism evidence="2 3">
    <name type="scientific">Rhizophagus irregularis</name>
    <dbReference type="NCBI Taxonomy" id="588596"/>
    <lineage>
        <taxon>Eukaryota</taxon>
        <taxon>Fungi</taxon>
        <taxon>Fungi incertae sedis</taxon>
        <taxon>Mucoromycota</taxon>
        <taxon>Glomeromycotina</taxon>
        <taxon>Glomeromycetes</taxon>
        <taxon>Glomerales</taxon>
        <taxon>Glomeraceae</taxon>
        <taxon>Rhizophagus</taxon>
    </lineage>
</organism>
<feature type="non-terminal residue" evidence="2">
    <location>
        <position position="128"/>
    </location>
</feature>
<gene>
    <name evidence="2" type="ORF">RhiirC2_805199</name>
</gene>
<reference evidence="2 3" key="1">
    <citation type="submission" date="2016-04" db="EMBL/GenBank/DDBJ databases">
        <title>Genome analyses suggest a sexual origin of heterokaryosis in a supposedly ancient asexual fungus.</title>
        <authorList>
            <person name="Ropars J."/>
            <person name="Sedzielewska K."/>
            <person name="Noel J."/>
            <person name="Charron P."/>
            <person name="Farinelli L."/>
            <person name="Marton T."/>
            <person name="Kruger M."/>
            <person name="Pelin A."/>
            <person name="Brachmann A."/>
            <person name="Corradi N."/>
        </authorList>
    </citation>
    <scope>NUCLEOTIDE SEQUENCE [LARGE SCALE GENOMIC DNA]</scope>
    <source>
        <strain evidence="2 3">C2</strain>
    </source>
</reference>
<comment type="caution">
    <text evidence="2">The sequence shown here is derived from an EMBL/GenBank/DDBJ whole genome shotgun (WGS) entry which is preliminary data.</text>
</comment>
<reference evidence="2 3" key="2">
    <citation type="submission" date="2017-10" db="EMBL/GenBank/DDBJ databases">
        <title>Extensive intraspecific genome diversity in a model arbuscular mycorrhizal fungus.</title>
        <authorList>
            <person name="Chen E.C.H."/>
            <person name="Morin E."/>
            <person name="Baudet D."/>
            <person name="Noel J."/>
            <person name="Ndikumana S."/>
            <person name="Charron P."/>
            <person name="St-Onge C."/>
            <person name="Giorgi J."/>
            <person name="Grigoriev I.V."/>
            <person name="Roux C."/>
            <person name="Martin F.M."/>
            <person name="Corradi N."/>
        </authorList>
    </citation>
    <scope>NUCLEOTIDE SEQUENCE [LARGE SCALE GENOMIC DNA]</scope>
    <source>
        <strain evidence="2 3">C2</strain>
    </source>
</reference>